<dbReference type="PIRSF" id="PIRSF031501">
    <property type="entry name" value="QueT"/>
    <property type="match status" value="1"/>
</dbReference>
<evidence type="ECO:0000313" key="2">
    <source>
        <dbReference type="EMBL" id="ACI18187.1"/>
    </source>
</evidence>
<evidence type="ECO:0000256" key="1">
    <source>
        <dbReference type="SAM" id="Phobius"/>
    </source>
</evidence>
<reference evidence="2 3" key="2">
    <citation type="journal article" date="2014" name="Genome Announc.">
        <title>Complete Genome Sequence of Coprothermobacter proteolyticus DSM 5265.</title>
        <authorList>
            <person name="Alexiev A."/>
            <person name="Coil D.A."/>
            <person name="Badger J.H."/>
            <person name="Enticknap J."/>
            <person name="Ward N."/>
            <person name="Robb F.T."/>
            <person name="Eisen J.A."/>
        </authorList>
    </citation>
    <scope>NUCLEOTIDE SEQUENCE [LARGE SCALE GENOMIC DNA]</scope>
    <source>
        <strain evidence="3">ATCC 35245 / DSM 5265 / OCM 4 / BT</strain>
    </source>
</reference>
<protein>
    <submittedName>
        <fullName evidence="2">Transporter, putative</fullName>
    </submittedName>
</protein>
<dbReference type="AlphaFoldDB" id="B5Y9H2"/>
<dbReference type="STRING" id="309798.COPRO5265_1109"/>
<sequence length="181" mass="19557">MSESEKPLVRQESWLIKVARTGLVAALYVVLTYLSSVFNLAFGPLQFRVSESLTLLPLIWGETVFGLTVGTLLSNLGSPYGIIDWVFGTLASFVALSAVRWIGKKGYSEWIAALAVSVVNALAVPFIILIGAMGLSSSSIGGVFVSSIYWSYAATIFIEEFCVVAFLGIPLIRTIKGRVLK</sequence>
<dbReference type="Proteomes" id="UP000001732">
    <property type="component" value="Chromosome"/>
</dbReference>
<dbReference type="KEGG" id="cpo:COPRO5265_1109"/>
<dbReference type="HOGENOM" id="CLU_104115_0_0_9"/>
<name>B5Y9H2_COPPD</name>
<accession>B5Y9H2</accession>
<keyword evidence="1" id="KW-1133">Transmembrane helix</keyword>
<feature type="transmembrane region" description="Helical" evidence="1">
    <location>
        <begin position="148"/>
        <end position="172"/>
    </location>
</feature>
<evidence type="ECO:0000313" key="3">
    <source>
        <dbReference type="Proteomes" id="UP000001732"/>
    </source>
</evidence>
<gene>
    <name evidence="2" type="ordered locus">COPRO5265_1109</name>
</gene>
<feature type="transmembrane region" description="Helical" evidence="1">
    <location>
        <begin position="82"/>
        <end position="103"/>
    </location>
</feature>
<dbReference type="Pfam" id="PF06177">
    <property type="entry name" value="QueT"/>
    <property type="match status" value="1"/>
</dbReference>
<reference evidence="3" key="1">
    <citation type="submission" date="2008-08" db="EMBL/GenBank/DDBJ databases">
        <title>The complete genome sequence of Coprothermobacter proteolyticus strain ATCC 5245 / DSM 5265 / BT.</title>
        <authorList>
            <person name="Dodson R.J."/>
            <person name="Durkin A.S."/>
            <person name="Wu M."/>
            <person name="Eisen J."/>
            <person name="Sutton G."/>
        </authorList>
    </citation>
    <scope>NUCLEOTIDE SEQUENCE [LARGE SCALE GENOMIC DNA]</scope>
    <source>
        <strain evidence="3">ATCC 35245 / DSM 5265 / OCM 4 / BT</strain>
    </source>
</reference>
<proteinExistence type="predicted"/>
<feature type="transmembrane region" description="Helical" evidence="1">
    <location>
        <begin position="20"/>
        <end position="42"/>
    </location>
</feature>
<dbReference type="PANTHER" id="PTHR40044">
    <property type="entry name" value="INTEGRAL MEMBRANE PROTEIN-RELATED"/>
    <property type="match status" value="1"/>
</dbReference>
<dbReference type="InterPro" id="IPR010387">
    <property type="entry name" value="QueT"/>
</dbReference>
<organism evidence="2 3">
    <name type="scientific">Coprothermobacter proteolyticus (strain ATCC 35245 / DSM 5265 / OCM 4 / BT)</name>
    <dbReference type="NCBI Taxonomy" id="309798"/>
    <lineage>
        <taxon>Bacteria</taxon>
        <taxon>Pseudomonadati</taxon>
        <taxon>Coprothermobacterota</taxon>
        <taxon>Coprothermobacteria</taxon>
        <taxon>Coprothermobacterales</taxon>
        <taxon>Coprothermobacteraceae</taxon>
        <taxon>Coprothermobacter</taxon>
    </lineage>
</organism>
<dbReference type="EMBL" id="CP001145">
    <property type="protein sequence ID" value="ACI18187.1"/>
    <property type="molecule type" value="Genomic_DNA"/>
</dbReference>
<dbReference type="PANTHER" id="PTHR40044:SF1">
    <property type="entry name" value="INTEGRAL MEMBRANE PROTEIN"/>
    <property type="match status" value="1"/>
</dbReference>
<keyword evidence="3" id="KW-1185">Reference proteome</keyword>
<dbReference type="eggNOG" id="COG4708">
    <property type="taxonomic scope" value="Bacteria"/>
</dbReference>
<feature type="transmembrane region" description="Helical" evidence="1">
    <location>
        <begin position="110"/>
        <end position="136"/>
    </location>
</feature>
<keyword evidence="1" id="KW-0812">Transmembrane</keyword>
<keyword evidence="1" id="KW-0472">Membrane</keyword>
<dbReference type="RefSeq" id="WP_012544837.1">
    <property type="nucleotide sequence ID" value="NC_011295.1"/>
</dbReference>